<feature type="binding site" evidence="2">
    <location>
        <position position="262"/>
    </location>
    <ligand>
        <name>FAD</name>
        <dbReference type="ChEBI" id="CHEBI:57692"/>
    </ligand>
</feature>
<feature type="signal peptide" evidence="3">
    <location>
        <begin position="1"/>
        <end position="24"/>
    </location>
</feature>
<dbReference type="OrthoDB" id="269227at2759"/>
<dbReference type="EMBL" id="KE720922">
    <property type="protein sequence ID" value="ERF73793.1"/>
    <property type="molecule type" value="Genomic_DNA"/>
</dbReference>
<dbReference type="Gene3D" id="3.50.50.60">
    <property type="entry name" value="FAD/NAD(P)-binding domain"/>
    <property type="match status" value="2"/>
</dbReference>
<dbReference type="Gene3D" id="3.30.560.10">
    <property type="entry name" value="Glucose Oxidase, domain 3"/>
    <property type="match status" value="1"/>
</dbReference>
<organism evidence="5 6">
    <name type="scientific">Endocarpon pusillum (strain Z07020 / HMAS-L-300199)</name>
    <name type="common">Lichen-forming fungus</name>
    <dbReference type="NCBI Taxonomy" id="1263415"/>
    <lineage>
        <taxon>Eukaryota</taxon>
        <taxon>Fungi</taxon>
        <taxon>Dikarya</taxon>
        <taxon>Ascomycota</taxon>
        <taxon>Pezizomycotina</taxon>
        <taxon>Eurotiomycetes</taxon>
        <taxon>Chaetothyriomycetidae</taxon>
        <taxon>Verrucariales</taxon>
        <taxon>Verrucariaceae</taxon>
        <taxon>Endocarpon</taxon>
    </lineage>
</organism>
<dbReference type="AlphaFoldDB" id="U1GND1"/>
<keyword evidence="3" id="KW-0732">Signal</keyword>
<dbReference type="PANTHER" id="PTHR11552:SF111">
    <property type="entry name" value="GLUCOSE-METHANOL-CHOLINE OXIDOREDUCTASE N-TERMINAL DOMAIN-CONTAINING PROTEIN"/>
    <property type="match status" value="1"/>
</dbReference>
<dbReference type="SUPFAM" id="SSF51905">
    <property type="entry name" value="FAD/NAD(P)-binding domain"/>
    <property type="match status" value="1"/>
</dbReference>
<dbReference type="PANTHER" id="PTHR11552">
    <property type="entry name" value="GLUCOSE-METHANOL-CHOLINE GMC OXIDOREDUCTASE"/>
    <property type="match status" value="1"/>
</dbReference>
<feature type="domain" description="Glucose-methanol-choline oxidoreductase N-terminal" evidence="4">
    <location>
        <begin position="298"/>
        <end position="312"/>
    </location>
</feature>
<dbReference type="GeneID" id="19244115"/>
<keyword evidence="6" id="KW-1185">Reference proteome</keyword>
<dbReference type="Pfam" id="PF00732">
    <property type="entry name" value="GMC_oxred_N"/>
    <property type="match status" value="1"/>
</dbReference>
<sequence length="555" mass="59877">MWKLEGLPNTTFLALIAGAALAAAAPRSSSYNASGSQPDYVIIGGGPAGFVLAEELSQNPRTTVVLLEAGPDTAGEEDIDIPGYSPNLLYTQYMWNYTSQPDPNLEGNAPTLEQGRGFGGGSAVNYLGACRGAPSVFDEWADISGDDGLRWENFLNDYKSTVHYQEVPLDYDPHINPSAYGDGPLELTAPLENLGIVLELINSFISVLKLPWVDLNDGTGLGVATSTNVIRASNRTRDFAPQAFGWQLAGRPNAQQLSNAEVTKIGFKGTRAVSVTYVNPIDNSTNTLYPKEIIVSAGALNSPKLLMLSGVGPGDHLRSLNIPVVADIPQLGKNLRDHHCAFMSFEVTSQVETLWQYTQNATFAALAEEEYINNSSGPLSVPNGAAFAIYRAPDSVFEAVDDTFHTSLPADRGQLLFQYSTSTFQATTPNVSIVSPFVGLVQPQDSGYMLLASADYRDAPLVYSNYYGSAGDKAAILHGYKRIRELFSDPSITPLLMGTVALGTVVEGKTWRIKGLDGIRVVDSSTFPYPPTCHPMATVYAYAQHAAQLIREQDR</sequence>
<dbReference type="GO" id="GO:0050660">
    <property type="term" value="F:flavin adenine dinucleotide binding"/>
    <property type="evidence" value="ECO:0007669"/>
    <property type="project" value="InterPro"/>
</dbReference>
<dbReference type="Proteomes" id="UP000019373">
    <property type="component" value="Unassembled WGS sequence"/>
</dbReference>
<comment type="cofactor">
    <cofactor evidence="2">
        <name>FAD</name>
        <dbReference type="ChEBI" id="CHEBI:57692"/>
    </cofactor>
</comment>
<dbReference type="OMA" id="VNGMAYC"/>
<protein>
    <recommendedName>
        <fullName evidence="4">Glucose-methanol-choline oxidoreductase N-terminal domain-containing protein</fullName>
    </recommendedName>
</protein>
<dbReference type="InterPro" id="IPR000172">
    <property type="entry name" value="GMC_OxRdtase_N"/>
</dbReference>
<gene>
    <name evidence="5" type="ORF">EPUS_09287</name>
</gene>
<proteinExistence type="inferred from homology"/>
<evidence type="ECO:0000256" key="3">
    <source>
        <dbReference type="SAM" id="SignalP"/>
    </source>
</evidence>
<dbReference type="HOGENOM" id="CLU_002865_6_3_1"/>
<accession>U1GND1</accession>
<evidence type="ECO:0000256" key="2">
    <source>
        <dbReference type="PIRSR" id="PIRSR000137-2"/>
    </source>
</evidence>
<evidence type="ECO:0000259" key="4">
    <source>
        <dbReference type="PROSITE" id="PS00624"/>
    </source>
</evidence>
<dbReference type="Pfam" id="PF05199">
    <property type="entry name" value="GMC_oxred_C"/>
    <property type="match status" value="1"/>
</dbReference>
<keyword evidence="2" id="KW-0274">FAD</keyword>
<dbReference type="RefSeq" id="XP_007800562.1">
    <property type="nucleotide sequence ID" value="XM_007802371.1"/>
</dbReference>
<keyword evidence="2" id="KW-0285">Flavoprotein</keyword>
<reference evidence="6" key="1">
    <citation type="journal article" date="2014" name="BMC Genomics">
        <title>Genome characteristics reveal the impact of lichenization on lichen-forming fungus Endocarpon pusillum Hedwig (Verrucariales, Ascomycota).</title>
        <authorList>
            <person name="Wang Y.-Y."/>
            <person name="Liu B."/>
            <person name="Zhang X.-Y."/>
            <person name="Zhou Q.-M."/>
            <person name="Zhang T."/>
            <person name="Li H."/>
            <person name="Yu Y.-F."/>
            <person name="Zhang X.-L."/>
            <person name="Hao X.-Y."/>
            <person name="Wang M."/>
            <person name="Wang L."/>
            <person name="Wei J.-C."/>
        </authorList>
    </citation>
    <scope>NUCLEOTIDE SEQUENCE [LARGE SCALE GENOMIC DNA]</scope>
    <source>
        <strain evidence="6">Z07020 / HMAS-L-300199</strain>
    </source>
</reference>
<dbReference type="InterPro" id="IPR007867">
    <property type="entry name" value="GMC_OxRtase_C"/>
</dbReference>
<evidence type="ECO:0000256" key="1">
    <source>
        <dbReference type="ARBA" id="ARBA00010790"/>
    </source>
</evidence>
<evidence type="ECO:0000313" key="6">
    <source>
        <dbReference type="Proteomes" id="UP000019373"/>
    </source>
</evidence>
<dbReference type="SUPFAM" id="SSF54373">
    <property type="entry name" value="FAD-linked reductases, C-terminal domain"/>
    <property type="match status" value="1"/>
</dbReference>
<dbReference type="GO" id="GO:0016614">
    <property type="term" value="F:oxidoreductase activity, acting on CH-OH group of donors"/>
    <property type="evidence" value="ECO:0007669"/>
    <property type="project" value="InterPro"/>
</dbReference>
<dbReference type="InterPro" id="IPR012132">
    <property type="entry name" value="GMC_OxRdtase"/>
</dbReference>
<feature type="chain" id="PRO_5004611607" description="Glucose-methanol-choline oxidoreductase N-terminal domain-containing protein" evidence="3">
    <location>
        <begin position="25"/>
        <end position="555"/>
    </location>
</feature>
<dbReference type="PROSITE" id="PS00624">
    <property type="entry name" value="GMC_OXRED_2"/>
    <property type="match status" value="1"/>
</dbReference>
<dbReference type="PIRSF" id="PIRSF000137">
    <property type="entry name" value="Alcohol_oxidase"/>
    <property type="match status" value="1"/>
</dbReference>
<dbReference type="eggNOG" id="KOG1238">
    <property type="taxonomic scope" value="Eukaryota"/>
</dbReference>
<comment type="similarity">
    <text evidence="1">Belongs to the GMC oxidoreductase family.</text>
</comment>
<name>U1GND1_ENDPU</name>
<evidence type="ECO:0000313" key="5">
    <source>
        <dbReference type="EMBL" id="ERF73793.1"/>
    </source>
</evidence>
<dbReference type="InterPro" id="IPR036188">
    <property type="entry name" value="FAD/NAD-bd_sf"/>
</dbReference>